<dbReference type="EMBL" id="JAPHEH010000001">
    <property type="protein sequence ID" value="MDG4476412.1"/>
    <property type="molecule type" value="Genomic_DNA"/>
</dbReference>
<keyword evidence="1" id="KW-0812">Transmembrane</keyword>
<keyword evidence="1" id="KW-0472">Membrane</keyword>
<feature type="transmembrane region" description="Helical" evidence="1">
    <location>
        <begin position="131"/>
        <end position="151"/>
    </location>
</feature>
<dbReference type="InterPro" id="IPR054235">
    <property type="entry name" value="DUF6962"/>
</dbReference>
<dbReference type="Pfam" id="PF22285">
    <property type="entry name" value="DUF6962"/>
    <property type="match status" value="1"/>
</dbReference>
<organism evidence="2 3">
    <name type="scientific">Thiovibrio frasassiensis</name>
    <dbReference type="NCBI Taxonomy" id="2984131"/>
    <lineage>
        <taxon>Bacteria</taxon>
        <taxon>Pseudomonadati</taxon>
        <taxon>Thermodesulfobacteriota</taxon>
        <taxon>Desulfobulbia</taxon>
        <taxon>Desulfobulbales</taxon>
        <taxon>Thiovibrionaceae</taxon>
        <taxon>Thiovibrio</taxon>
    </lineage>
</organism>
<feature type="transmembrane region" description="Helical" evidence="1">
    <location>
        <begin position="76"/>
        <end position="94"/>
    </location>
</feature>
<feature type="transmembrane region" description="Helical" evidence="1">
    <location>
        <begin position="158"/>
        <end position="185"/>
    </location>
</feature>
<proteinExistence type="predicted"/>
<name>A0A9X4MGX7_9BACT</name>
<sequence length="217" mass="23061">MPLTTSPTELTTSATDALLAIECTIIIALLFRSTPTNRWRINLWCSAFALLATASSLGALIHALEMPKSMRIALWAPLYLSLGILVVLFLVGGVADWRGKLAAKRLVPWSIGVSAAFLGLTALLGGKFIVFIVYAATILLSTLAIYTFLAASQRLKGAAIVALAILLNLAAAAVQASNLSLQLLIPFDHNGLFHLIQMLSTATLGLGLHLGMEPAQR</sequence>
<gene>
    <name evidence="2" type="ORF">OLX77_09615</name>
</gene>
<comment type="caution">
    <text evidence="2">The sequence shown here is derived from an EMBL/GenBank/DDBJ whole genome shotgun (WGS) entry which is preliminary data.</text>
</comment>
<keyword evidence="3" id="KW-1185">Reference proteome</keyword>
<dbReference type="Proteomes" id="UP001154240">
    <property type="component" value="Unassembled WGS sequence"/>
</dbReference>
<keyword evidence="1" id="KW-1133">Transmembrane helix</keyword>
<reference evidence="2" key="2">
    <citation type="submission" date="2022-10" db="EMBL/GenBank/DDBJ databases">
        <authorList>
            <person name="Aronson H.S."/>
        </authorList>
    </citation>
    <scope>NUCLEOTIDE SEQUENCE</scope>
    <source>
        <strain evidence="2">RS19-109</strain>
    </source>
</reference>
<evidence type="ECO:0000256" key="1">
    <source>
        <dbReference type="SAM" id="Phobius"/>
    </source>
</evidence>
<evidence type="ECO:0000313" key="3">
    <source>
        <dbReference type="Proteomes" id="UP001154240"/>
    </source>
</evidence>
<accession>A0A9X4MGX7</accession>
<feature type="transmembrane region" description="Helical" evidence="1">
    <location>
        <begin position="12"/>
        <end position="31"/>
    </location>
</feature>
<feature type="transmembrane region" description="Helical" evidence="1">
    <location>
        <begin position="43"/>
        <end position="64"/>
    </location>
</feature>
<feature type="transmembrane region" description="Helical" evidence="1">
    <location>
        <begin position="191"/>
        <end position="211"/>
    </location>
</feature>
<protein>
    <submittedName>
        <fullName evidence="2">Uncharacterized protein</fullName>
    </submittedName>
</protein>
<dbReference type="AlphaFoldDB" id="A0A9X4MGX7"/>
<evidence type="ECO:0000313" key="2">
    <source>
        <dbReference type="EMBL" id="MDG4476412.1"/>
    </source>
</evidence>
<feature type="transmembrane region" description="Helical" evidence="1">
    <location>
        <begin position="106"/>
        <end position="125"/>
    </location>
</feature>
<reference evidence="2" key="1">
    <citation type="journal article" date="2022" name="bioRxiv">
        <title>Thiovibrio frasassiensisgen. nov., sp. nov., an autotrophic, elemental sulfur disproportionating bacterium isolated from sulfidic karst sediment, and proposal of Thiovibrionaceae fam. nov.</title>
        <authorList>
            <person name="Aronson H."/>
            <person name="Thomas C."/>
            <person name="Bhattacharyya M."/>
            <person name="Eckstein S."/>
            <person name="Jensen S."/>
            <person name="Barco R."/>
            <person name="Macalady J."/>
            <person name="Amend J."/>
        </authorList>
    </citation>
    <scope>NUCLEOTIDE SEQUENCE</scope>
    <source>
        <strain evidence="2">RS19-109</strain>
    </source>
</reference>
<dbReference type="RefSeq" id="WP_307633379.1">
    <property type="nucleotide sequence ID" value="NZ_JAPHEH010000001.1"/>
</dbReference>